<comment type="caution">
    <text evidence="1">The sequence shown here is derived from an EMBL/GenBank/DDBJ whole genome shotgun (WGS) entry which is preliminary data.</text>
</comment>
<keyword evidence="2" id="KW-1185">Reference proteome</keyword>
<dbReference type="EMBL" id="LGRX02027757">
    <property type="protein sequence ID" value="KAK3248866.1"/>
    <property type="molecule type" value="Genomic_DNA"/>
</dbReference>
<accession>A0AAE0C5M1</accession>
<dbReference type="Proteomes" id="UP001190700">
    <property type="component" value="Unassembled WGS sequence"/>
</dbReference>
<reference evidence="1 2" key="1">
    <citation type="journal article" date="2015" name="Genome Biol. Evol.">
        <title>Comparative Genomics of a Bacterivorous Green Alga Reveals Evolutionary Causalities and Consequences of Phago-Mixotrophic Mode of Nutrition.</title>
        <authorList>
            <person name="Burns J.A."/>
            <person name="Paasch A."/>
            <person name="Narechania A."/>
            <person name="Kim E."/>
        </authorList>
    </citation>
    <scope>NUCLEOTIDE SEQUENCE [LARGE SCALE GENOMIC DNA]</scope>
    <source>
        <strain evidence="1 2">PLY_AMNH</strain>
    </source>
</reference>
<name>A0AAE0C5M1_9CHLO</name>
<sequence length="254" mass="28314">MVRGDFTILQPEENTAPITLEESKTSMSNLFKFLVQAEPMAWRHTTSDGDVWILLCPPEWQNHAATTSHFLQGCTGRDDARHLLRAHNIANVPDSVILPIIQACPTCLINKCPPSMRQTTAITIKDAKRVQFWDIGENNEGTNTILHTIDDPGNHHDIYHVQTEKARLRPRTLSAALARLRLRTLSAAFVPSAYHSERNFGAPSAFHSERNFGAPSAWHSVRVSFGAPSAWHSGHRFGAPSAWHYKHNFGAPSA</sequence>
<gene>
    <name evidence="1" type="ORF">CYMTET_41685</name>
</gene>
<evidence type="ECO:0000313" key="1">
    <source>
        <dbReference type="EMBL" id="KAK3248866.1"/>
    </source>
</evidence>
<proteinExistence type="predicted"/>
<organism evidence="1 2">
    <name type="scientific">Cymbomonas tetramitiformis</name>
    <dbReference type="NCBI Taxonomy" id="36881"/>
    <lineage>
        <taxon>Eukaryota</taxon>
        <taxon>Viridiplantae</taxon>
        <taxon>Chlorophyta</taxon>
        <taxon>Pyramimonadophyceae</taxon>
        <taxon>Pyramimonadales</taxon>
        <taxon>Pyramimonadaceae</taxon>
        <taxon>Cymbomonas</taxon>
    </lineage>
</organism>
<dbReference type="AlphaFoldDB" id="A0AAE0C5M1"/>
<protein>
    <submittedName>
        <fullName evidence="1">Uncharacterized protein</fullName>
    </submittedName>
</protein>
<evidence type="ECO:0000313" key="2">
    <source>
        <dbReference type="Proteomes" id="UP001190700"/>
    </source>
</evidence>